<feature type="domain" description="Glycosyltransferase 2-like" evidence="1">
    <location>
        <begin position="4"/>
        <end position="123"/>
    </location>
</feature>
<reference evidence="3" key="1">
    <citation type="submission" date="2018-08" db="EMBL/GenBank/DDBJ databases">
        <authorList>
            <person name="Hornung B."/>
        </authorList>
    </citation>
    <scope>NUCLEOTIDE SEQUENCE [LARGE SCALE GENOMIC DNA]</scope>
</reference>
<accession>A0A383S390</accession>
<proteinExistence type="predicted"/>
<dbReference type="InterPro" id="IPR029044">
    <property type="entry name" value="Nucleotide-diphossugar_trans"/>
</dbReference>
<gene>
    <name evidence="2" type="ORF">PROPAUS_0389</name>
</gene>
<sequence length="289" mass="33413">MIDIMIPFWGEPEYLYRAVRSVQNQTSESWRLTVVDDGYPEDVKPFFHNLNDRRISYMRNSTNLGITKNFQRCLDLTSADYTVFMGCDDELLPGYVEKIEKCFTRNPGIDMVQPGVEIIDEHDVNHSPLVDGIKKLLRPRRGTSDLHGESLAKSLLRGNWLYWPSLCFRTASLKLVRFPENYSVLLDLSLIFDLICSGSRLEVIQDVVFRYRRHGESLSSSTLFDGVRFEEETNFFKTQAARMRDLGWRGAEREARLHLTSRAHSVMILPAALRRDPHAVSWLVKHALT</sequence>
<keyword evidence="2" id="KW-0808">Transferase</keyword>
<dbReference type="InterPro" id="IPR001173">
    <property type="entry name" value="Glyco_trans_2-like"/>
</dbReference>
<dbReference type="Proteomes" id="UP000263928">
    <property type="component" value="Unassembled WGS sequence"/>
</dbReference>
<dbReference type="Pfam" id="PF00535">
    <property type="entry name" value="Glycos_transf_2"/>
    <property type="match status" value="1"/>
</dbReference>
<dbReference type="AlphaFoldDB" id="A0A383S390"/>
<dbReference type="EMBL" id="UNQJ01000001">
    <property type="protein sequence ID" value="SYZ32508.1"/>
    <property type="molecule type" value="Genomic_DNA"/>
</dbReference>
<protein>
    <submittedName>
        <fullName evidence="2">Glycosyl transferase family 2</fullName>
    </submittedName>
</protein>
<dbReference type="GO" id="GO:0016758">
    <property type="term" value="F:hexosyltransferase activity"/>
    <property type="evidence" value="ECO:0007669"/>
    <property type="project" value="UniProtKB-ARBA"/>
</dbReference>
<evidence type="ECO:0000313" key="3">
    <source>
        <dbReference type="Proteomes" id="UP000263928"/>
    </source>
</evidence>
<evidence type="ECO:0000259" key="1">
    <source>
        <dbReference type="Pfam" id="PF00535"/>
    </source>
</evidence>
<organism evidence="2 3">
    <name type="scientific">Propionibacterium australiense</name>
    <dbReference type="NCBI Taxonomy" id="119981"/>
    <lineage>
        <taxon>Bacteria</taxon>
        <taxon>Bacillati</taxon>
        <taxon>Actinomycetota</taxon>
        <taxon>Actinomycetes</taxon>
        <taxon>Propionibacteriales</taxon>
        <taxon>Propionibacteriaceae</taxon>
        <taxon>Propionibacterium</taxon>
    </lineage>
</organism>
<dbReference type="SUPFAM" id="SSF53448">
    <property type="entry name" value="Nucleotide-diphospho-sugar transferases"/>
    <property type="match status" value="1"/>
</dbReference>
<dbReference type="PANTHER" id="PTHR22916:SF3">
    <property type="entry name" value="UDP-GLCNAC:BETAGAL BETA-1,3-N-ACETYLGLUCOSAMINYLTRANSFERASE-LIKE PROTEIN 1"/>
    <property type="match status" value="1"/>
</dbReference>
<dbReference type="Gene3D" id="3.90.550.10">
    <property type="entry name" value="Spore Coat Polysaccharide Biosynthesis Protein SpsA, Chain A"/>
    <property type="match status" value="1"/>
</dbReference>
<evidence type="ECO:0000313" key="2">
    <source>
        <dbReference type="EMBL" id="SYZ32508.1"/>
    </source>
</evidence>
<dbReference type="RefSeq" id="WP_119160843.1">
    <property type="nucleotide sequence ID" value="NZ_LR134442.1"/>
</dbReference>
<name>A0A383S390_9ACTN</name>
<keyword evidence="3" id="KW-1185">Reference proteome</keyword>
<dbReference type="PANTHER" id="PTHR22916">
    <property type="entry name" value="GLYCOSYLTRANSFERASE"/>
    <property type="match status" value="1"/>
</dbReference>